<dbReference type="GO" id="GO:0031929">
    <property type="term" value="P:TOR signaling"/>
    <property type="evidence" value="ECO:0007669"/>
    <property type="project" value="TreeGrafter"/>
</dbReference>
<proteinExistence type="inferred from homology"/>
<dbReference type="PANTHER" id="PTHR21021">
    <property type="entry name" value="GAF/PUTATIVE CYTOSKELETAL PROTEIN"/>
    <property type="match status" value="1"/>
</dbReference>
<evidence type="ECO:0000313" key="3">
    <source>
        <dbReference type="Proteomes" id="UP000238350"/>
    </source>
</evidence>
<keyword evidence="3" id="KW-1185">Reference proteome</keyword>
<dbReference type="GO" id="GO:0005829">
    <property type="term" value="C:cytosol"/>
    <property type="evidence" value="ECO:0007669"/>
    <property type="project" value="TreeGrafter"/>
</dbReference>
<gene>
    <name evidence="2" type="ORF">B9G98_03684</name>
</gene>
<comment type="similarity">
    <text evidence="1">Belongs to the TIP41 family.</text>
</comment>
<organism evidence="2 3">
    <name type="scientific">Wickerhamiella sorbophila</name>
    <dbReference type="NCBI Taxonomy" id="45607"/>
    <lineage>
        <taxon>Eukaryota</taxon>
        <taxon>Fungi</taxon>
        <taxon>Dikarya</taxon>
        <taxon>Ascomycota</taxon>
        <taxon>Saccharomycotina</taxon>
        <taxon>Dipodascomycetes</taxon>
        <taxon>Dipodascales</taxon>
        <taxon>Trichomonascaceae</taxon>
        <taxon>Wickerhamiella</taxon>
    </lineage>
</organism>
<dbReference type="InterPro" id="IPR007303">
    <property type="entry name" value="TIP41-like"/>
</dbReference>
<dbReference type="Proteomes" id="UP000238350">
    <property type="component" value="Unassembled WGS sequence"/>
</dbReference>
<dbReference type="RefSeq" id="XP_024666009.1">
    <property type="nucleotide sequence ID" value="XM_024810241.1"/>
</dbReference>
<evidence type="ECO:0000313" key="2">
    <source>
        <dbReference type="EMBL" id="PRT56064.1"/>
    </source>
</evidence>
<protein>
    <submittedName>
        <fullName evidence="2">TIP41-like protein</fullName>
    </submittedName>
</protein>
<sequence>MSKSFSNGVWSVKTNKGTIMDASSMAAAEERLQIPVPEMIFGQNEITVTHQSGWKLTFNALDALDLVDKTGNKSGHLQVAYSEEWRKSRENNSHGHDVSKIHRPFDWTYSTDYKGTETPPKLVENANTKIPFEKLKQQKPIVLFDEVPLYEDELGDNGMVTFSEKIRVMEDDMLILVRLYLRVDDVVFRIRDTRVYIDFQTGHVIRSYIEKEDSFKNVRKRVPIGSTDHTQLLRDPNWIDSVLPTTKSMTYDCKL</sequence>
<comment type="caution">
    <text evidence="2">The sequence shown here is derived from an EMBL/GenBank/DDBJ whole genome shotgun (WGS) entry which is preliminary data.</text>
</comment>
<dbReference type="AlphaFoldDB" id="A0A2T0FM49"/>
<evidence type="ECO:0000256" key="1">
    <source>
        <dbReference type="ARBA" id="ARBA00006658"/>
    </source>
</evidence>
<dbReference type="STRING" id="45607.A0A2T0FM49"/>
<name>A0A2T0FM49_9ASCO</name>
<dbReference type="Pfam" id="PF04176">
    <property type="entry name" value="TIP41"/>
    <property type="match status" value="1"/>
</dbReference>
<dbReference type="EMBL" id="NDIQ01000022">
    <property type="protein sequence ID" value="PRT56064.1"/>
    <property type="molecule type" value="Genomic_DNA"/>
</dbReference>
<dbReference type="GeneID" id="36517432"/>
<dbReference type="OrthoDB" id="10253878at2759"/>
<dbReference type="InterPro" id="IPR051330">
    <property type="entry name" value="Phosphatase_reg/MetRdx"/>
</dbReference>
<accession>A0A2T0FM49</accession>
<dbReference type="PANTHER" id="PTHR21021:SF16">
    <property type="entry name" value="TIP41-LIKE PROTEIN"/>
    <property type="match status" value="1"/>
</dbReference>
<reference evidence="2 3" key="1">
    <citation type="submission" date="2017-04" db="EMBL/GenBank/DDBJ databases">
        <title>Genome sequencing of [Candida] sorbophila.</title>
        <authorList>
            <person name="Ahn J.O."/>
        </authorList>
    </citation>
    <scope>NUCLEOTIDE SEQUENCE [LARGE SCALE GENOMIC DNA]</scope>
    <source>
        <strain evidence="2 3">DS02</strain>
    </source>
</reference>